<dbReference type="EMBL" id="JAHWGI010000935">
    <property type="protein sequence ID" value="KAK3918418.1"/>
    <property type="molecule type" value="Genomic_DNA"/>
</dbReference>
<evidence type="ECO:0000313" key="3">
    <source>
        <dbReference type="Proteomes" id="UP001219518"/>
    </source>
</evidence>
<feature type="region of interest" description="Disordered" evidence="1">
    <location>
        <begin position="142"/>
        <end position="161"/>
    </location>
</feature>
<feature type="region of interest" description="Disordered" evidence="1">
    <location>
        <begin position="1"/>
        <end position="27"/>
    </location>
</feature>
<accession>A0AAE1HBV8</accession>
<proteinExistence type="predicted"/>
<organism evidence="2 3">
    <name type="scientific">Frankliniella fusca</name>
    <dbReference type="NCBI Taxonomy" id="407009"/>
    <lineage>
        <taxon>Eukaryota</taxon>
        <taxon>Metazoa</taxon>
        <taxon>Ecdysozoa</taxon>
        <taxon>Arthropoda</taxon>
        <taxon>Hexapoda</taxon>
        <taxon>Insecta</taxon>
        <taxon>Pterygota</taxon>
        <taxon>Neoptera</taxon>
        <taxon>Paraneoptera</taxon>
        <taxon>Thysanoptera</taxon>
        <taxon>Terebrantia</taxon>
        <taxon>Thripoidea</taxon>
        <taxon>Thripidae</taxon>
        <taxon>Frankliniella</taxon>
    </lineage>
</organism>
<feature type="compositionally biased region" description="Low complexity" evidence="1">
    <location>
        <begin position="47"/>
        <end position="56"/>
    </location>
</feature>
<gene>
    <name evidence="2" type="ORF">KUF71_000990</name>
</gene>
<feature type="compositionally biased region" description="Basic and acidic residues" evidence="1">
    <location>
        <begin position="83"/>
        <end position="94"/>
    </location>
</feature>
<evidence type="ECO:0000313" key="2">
    <source>
        <dbReference type="EMBL" id="KAK3918418.1"/>
    </source>
</evidence>
<keyword evidence="3" id="KW-1185">Reference proteome</keyword>
<sequence length="161" mass="16752">PLRCKRAWRGEQLEPSAGRGGAGRVRGASAGGVLLSLTRRARARALSLAPPLQSAAGRSTTSCRPSVPSRPVPSAPAAPLEQRLVDRHRDESCADRQSQVEAERSREVDSVGVGVAKAEPSRAEPSPHIAASAYASLLNVTQAAGGPRQSDNTEERAASAS</sequence>
<feature type="region of interest" description="Disordered" evidence="1">
    <location>
        <begin position="47"/>
        <end position="126"/>
    </location>
</feature>
<dbReference type="Proteomes" id="UP001219518">
    <property type="component" value="Unassembled WGS sequence"/>
</dbReference>
<name>A0AAE1HBV8_9NEOP</name>
<reference evidence="2" key="1">
    <citation type="submission" date="2021-07" db="EMBL/GenBank/DDBJ databases">
        <authorList>
            <person name="Catto M.A."/>
            <person name="Jacobson A."/>
            <person name="Kennedy G."/>
            <person name="Labadie P."/>
            <person name="Hunt B.G."/>
            <person name="Srinivasan R."/>
        </authorList>
    </citation>
    <scope>NUCLEOTIDE SEQUENCE</scope>
    <source>
        <strain evidence="2">PL_HMW_Pooled</strain>
        <tissue evidence="2">Head</tissue>
    </source>
</reference>
<dbReference type="AlphaFoldDB" id="A0AAE1HBV8"/>
<comment type="caution">
    <text evidence="2">The sequence shown here is derived from an EMBL/GenBank/DDBJ whole genome shotgun (WGS) entry which is preliminary data.</text>
</comment>
<feature type="compositionally biased region" description="Basic and acidic residues" evidence="1">
    <location>
        <begin position="151"/>
        <end position="161"/>
    </location>
</feature>
<protein>
    <submittedName>
        <fullName evidence="2">Piezo-type mechanosensitive ion channel component 1</fullName>
    </submittedName>
</protein>
<reference evidence="2" key="2">
    <citation type="journal article" date="2023" name="BMC Genomics">
        <title>Pest status, molecular evolution, and epigenetic factors derived from the genome assembly of Frankliniella fusca, a thysanopteran phytovirus vector.</title>
        <authorList>
            <person name="Catto M.A."/>
            <person name="Labadie P.E."/>
            <person name="Jacobson A.L."/>
            <person name="Kennedy G.G."/>
            <person name="Srinivasan R."/>
            <person name="Hunt B.G."/>
        </authorList>
    </citation>
    <scope>NUCLEOTIDE SEQUENCE</scope>
    <source>
        <strain evidence="2">PL_HMW_Pooled</strain>
    </source>
</reference>
<evidence type="ECO:0000256" key="1">
    <source>
        <dbReference type="SAM" id="MobiDB-lite"/>
    </source>
</evidence>
<feature type="non-terminal residue" evidence="2">
    <location>
        <position position="1"/>
    </location>
</feature>